<dbReference type="KEGG" id="ruf:TH63_17340"/>
<evidence type="ECO:0000313" key="1">
    <source>
        <dbReference type="EMBL" id="AKQ47005.1"/>
    </source>
</evidence>
<evidence type="ECO:0000313" key="2">
    <source>
        <dbReference type="Proteomes" id="UP000036458"/>
    </source>
</evidence>
<reference evidence="1 2" key="1">
    <citation type="submission" date="2015-01" db="EMBL/GenBank/DDBJ databases">
        <title>Rufibacter sp./DG31D/ whole genome sequencing.</title>
        <authorList>
            <person name="Kim M.K."/>
            <person name="Srinivasan S."/>
            <person name="Lee J.-J."/>
        </authorList>
    </citation>
    <scope>NUCLEOTIDE SEQUENCE [LARGE SCALE GENOMIC DNA]</scope>
    <source>
        <strain evidence="1 2">DG31D</strain>
    </source>
</reference>
<proteinExistence type="predicted"/>
<dbReference type="AlphaFoldDB" id="A0A0H4VMB8"/>
<keyword evidence="2" id="KW-1185">Reference proteome</keyword>
<gene>
    <name evidence="1" type="ORF">TH63_17340</name>
</gene>
<dbReference type="PATRIC" id="fig|1379910.4.peg.3778"/>
<name>A0A0H4VMB8_9BACT</name>
<organism evidence="1 2">
    <name type="scientific">Rufibacter radiotolerans</name>
    <dbReference type="NCBI Taxonomy" id="1379910"/>
    <lineage>
        <taxon>Bacteria</taxon>
        <taxon>Pseudomonadati</taxon>
        <taxon>Bacteroidota</taxon>
        <taxon>Cytophagia</taxon>
        <taxon>Cytophagales</taxon>
        <taxon>Hymenobacteraceae</taxon>
        <taxon>Rufibacter</taxon>
    </lineage>
</organism>
<dbReference type="Proteomes" id="UP000036458">
    <property type="component" value="Chromosome"/>
</dbReference>
<accession>A0A0H4VMB8</accession>
<dbReference type="EMBL" id="CP010777">
    <property type="protein sequence ID" value="AKQ47005.1"/>
    <property type="molecule type" value="Genomic_DNA"/>
</dbReference>
<protein>
    <submittedName>
        <fullName evidence="1">Uncharacterized protein</fullName>
    </submittedName>
</protein>
<sequence length="68" mass="7643">MKATLVPLFFFMVARNEGIRTFYIAIFGLFLPKFSLTEKPLLGKTQVIDSFPPHGLLATNKRQAGLET</sequence>
<dbReference type="STRING" id="1379910.TH63_17340"/>